<evidence type="ECO:0000256" key="1">
    <source>
        <dbReference type="SAM" id="MobiDB-lite"/>
    </source>
</evidence>
<feature type="compositionally biased region" description="Polar residues" evidence="1">
    <location>
        <begin position="251"/>
        <end position="262"/>
    </location>
</feature>
<dbReference type="EMBL" id="CABVPW010000071">
    <property type="protein sequence ID" value="VWC50949.1"/>
    <property type="molecule type" value="Genomic_DNA"/>
</dbReference>
<organism evidence="2 3">
    <name type="scientific">Burkholderia lata (strain ATCC 17760 / DSM 23089 / LMG 22485 / NCIMB 9086 / R18194 / 383)</name>
    <dbReference type="NCBI Taxonomy" id="482957"/>
    <lineage>
        <taxon>Bacteria</taxon>
        <taxon>Pseudomonadati</taxon>
        <taxon>Pseudomonadota</taxon>
        <taxon>Betaproteobacteria</taxon>
        <taxon>Burkholderiales</taxon>
        <taxon>Burkholderiaceae</taxon>
        <taxon>Burkholderia</taxon>
        <taxon>Burkholderia cepacia complex</taxon>
    </lineage>
</organism>
<name>A0A6P2SZW7_BURL3</name>
<evidence type="ECO:0000313" key="2">
    <source>
        <dbReference type="EMBL" id="VWC50949.1"/>
    </source>
</evidence>
<sequence length="274" mass="29297">MFGPALRDRGPDAAFTQRTSVARGIVASIGVDDAWLLKWSATDTANRRNCINERQQLRDVVGVRPGQDRDNGNAVGVYEDVVLGTGARTIRGVRACFSPAPTARTDDESTAAYDRSIWPAARNLSSSSSCSWSHTPAFCQSFNRRQQVSPEPKPSRVGKWFQRIPVLNTNRMPLSAVRSDTRGRPGSLFARGFTGGSNGSISIHSSSSMIGASILGLPLFWSPRLTARRGSNQSPHGVFELASNTTAVTNSMEGSTRASGNGTAAPAIDESGAR</sequence>
<accession>A0A6P2SZW7</accession>
<protein>
    <submittedName>
        <fullName evidence="2">Transposase Tn3 family protein</fullName>
    </submittedName>
</protein>
<dbReference type="Proteomes" id="UP000494218">
    <property type="component" value="Unassembled WGS sequence"/>
</dbReference>
<proteinExistence type="predicted"/>
<reference evidence="2 3" key="1">
    <citation type="submission" date="2019-09" db="EMBL/GenBank/DDBJ databases">
        <authorList>
            <person name="Depoorter E."/>
        </authorList>
    </citation>
    <scope>NUCLEOTIDE SEQUENCE [LARGE SCALE GENOMIC DNA]</scope>
    <source>
        <strain evidence="2">LMG 23254</strain>
    </source>
</reference>
<gene>
    <name evidence="2" type="ORF">BLA23254_07825</name>
</gene>
<feature type="region of interest" description="Disordered" evidence="1">
    <location>
        <begin position="251"/>
        <end position="274"/>
    </location>
</feature>
<dbReference type="AlphaFoldDB" id="A0A6P2SZW7"/>
<evidence type="ECO:0000313" key="3">
    <source>
        <dbReference type="Proteomes" id="UP000494218"/>
    </source>
</evidence>